<evidence type="ECO:0000313" key="16">
    <source>
        <dbReference type="EMBL" id="OFJ47215.1"/>
    </source>
</evidence>
<dbReference type="PANTHER" id="PTHR11055">
    <property type="entry name" value="BIFUNCTIONAL 3'-PHOSPHOADENOSINE 5'-PHOSPHOSULFATE SYNTHASE"/>
    <property type="match status" value="1"/>
</dbReference>
<evidence type="ECO:0000256" key="14">
    <source>
        <dbReference type="RuleBase" id="RU004347"/>
    </source>
</evidence>
<evidence type="ECO:0000256" key="3">
    <source>
        <dbReference type="ARBA" id="ARBA00004806"/>
    </source>
</evidence>
<comment type="similarity">
    <text evidence="4 13 14">Belongs to the APS kinase family.</text>
</comment>
<comment type="function">
    <text evidence="2 13 14">Catalyzes the synthesis of activated sulfate.</text>
</comment>
<dbReference type="AlphaFoldDB" id="A0A1E8PM12"/>
<evidence type="ECO:0000256" key="1">
    <source>
        <dbReference type="ARBA" id="ARBA00001823"/>
    </source>
</evidence>
<dbReference type="GO" id="GO:0070814">
    <property type="term" value="P:hydrogen sulfide biosynthetic process"/>
    <property type="evidence" value="ECO:0007669"/>
    <property type="project" value="UniProtKB-UniRule"/>
</dbReference>
<evidence type="ECO:0000256" key="7">
    <source>
        <dbReference type="ARBA" id="ARBA00022741"/>
    </source>
</evidence>
<sequence>MNNNLFWQYSSVTRGAREQLNGHRALVIWFTGLSGAGKSTLAMALEHALHCQGRHTLVLDGDNMRQGLCADLRFSAQERHENLRRVAEVARLTVQAGVITLAAFISPLDADRAMVRDIIGAHDLFEVYVKCPLTVCETRDVKGLYRKARCGEILDFTGISAPYEVPETAHLVLDTSTLSVSDCIGLILDQLQLRVKLPLLSPANRVS</sequence>
<dbReference type="NCBIfam" id="NF003013">
    <property type="entry name" value="PRK03846.1"/>
    <property type="match status" value="1"/>
</dbReference>
<feature type="binding site" evidence="13">
    <location>
        <begin position="32"/>
        <end position="39"/>
    </location>
    <ligand>
        <name>ATP</name>
        <dbReference type="ChEBI" id="CHEBI:30616"/>
    </ligand>
</feature>
<proteinExistence type="inferred from homology"/>
<keyword evidence="9 13" id="KW-0067">ATP-binding</keyword>
<evidence type="ECO:0000259" key="15">
    <source>
        <dbReference type="Pfam" id="PF01583"/>
    </source>
</evidence>
<evidence type="ECO:0000256" key="9">
    <source>
        <dbReference type="ARBA" id="ARBA00022840"/>
    </source>
</evidence>
<dbReference type="InterPro" id="IPR027417">
    <property type="entry name" value="P-loop_NTPase"/>
</dbReference>
<feature type="active site" description="Phosphoserine intermediate" evidence="13">
    <location>
        <position position="106"/>
    </location>
</feature>
<evidence type="ECO:0000256" key="2">
    <source>
        <dbReference type="ARBA" id="ARBA00002632"/>
    </source>
</evidence>
<dbReference type="GO" id="GO:0004020">
    <property type="term" value="F:adenylylsulfate kinase activity"/>
    <property type="evidence" value="ECO:0007669"/>
    <property type="project" value="UniProtKB-UniRule"/>
</dbReference>
<dbReference type="GO" id="GO:0000103">
    <property type="term" value="P:sulfate assimilation"/>
    <property type="evidence" value="ECO:0007669"/>
    <property type="project" value="UniProtKB-UniRule"/>
</dbReference>
<dbReference type="PANTHER" id="PTHR11055:SF1">
    <property type="entry name" value="PAPS SYNTHETASE, ISOFORM D"/>
    <property type="match status" value="1"/>
</dbReference>
<dbReference type="InterPro" id="IPR059117">
    <property type="entry name" value="APS_kinase_dom"/>
</dbReference>
<comment type="catalytic activity">
    <reaction evidence="1 13 14">
        <text>adenosine 5'-phosphosulfate + ATP = 3'-phosphoadenylyl sulfate + ADP + H(+)</text>
        <dbReference type="Rhea" id="RHEA:24152"/>
        <dbReference type="ChEBI" id="CHEBI:15378"/>
        <dbReference type="ChEBI" id="CHEBI:30616"/>
        <dbReference type="ChEBI" id="CHEBI:58243"/>
        <dbReference type="ChEBI" id="CHEBI:58339"/>
        <dbReference type="ChEBI" id="CHEBI:456216"/>
        <dbReference type="EC" id="2.7.1.25"/>
    </reaction>
</comment>
<dbReference type="UniPathway" id="UPA00140">
    <property type="reaction ID" value="UER00205"/>
</dbReference>
<feature type="domain" description="APS kinase" evidence="15">
    <location>
        <begin position="25"/>
        <end position="174"/>
    </location>
</feature>
<keyword evidence="7 13" id="KW-0547">Nucleotide-binding</keyword>
<accession>A0A1E8PM12</accession>
<dbReference type="SUPFAM" id="SSF52540">
    <property type="entry name" value="P-loop containing nucleoside triphosphate hydrolases"/>
    <property type="match status" value="1"/>
</dbReference>
<dbReference type="EC" id="2.7.1.25" evidence="5 13"/>
<evidence type="ECO:0000256" key="4">
    <source>
        <dbReference type="ARBA" id="ARBA00007008"/>
    </source>
</evidence>
<evidence type="ECO:0000256" key="11">
    <source>
        <dbReference type="ARBA" id="ARBA00031393"/>
    </source>
</evidence>
<evidence type="ECO:0000256" key="10">
    <source>
        <dbReference type="ARBA" id="ARBA00029724"/>
    </source>
</evidence>
<comment type="caution">
    <text evidence="16">The sequence shown here is derived from an EMBL/GenBank/DDBJ whole genome shotgun (WGS) entry which is preliminary data.</text>
</comment>
<dbReference type="Pfam" id="PF01583">
    <property type="entry name" value="APS_kinase"/>
    <property type="match status" value="1"/>
</dbReference>
<keyword evidence="8 13" id="KW-0418">Kinase</keyword>
<dbReference type="InterPro" id="IPR002891">
    <property type="entry name" value="APS"/>
</dbReference>
<evidence type="ECO:0000256" key="12">
    <source>
        <dbReference type="ARBA" id="ARBA00031464"/>
    </source>
</evidence>
<dbReference type="CDD" id="cd02027">
    <property type="entry name" value="APSK"/>
    <property type="match status" value="1"/>
</dbReference>
<evidence type="ECO:0000313" key="17">
    <source>
        <dbReference type="Proteomes" id="UP000092634"/>
    </source>
</evidence>
<dbReference type="EMBL" id="MAQB02000006">
    <property type="protein sequence ID" value="OFJ47215.1"/>
    <property type="molecule type" value="Genomic_DNA"/>
</dbReference>
<dbReference type="Gene3D" id="3.40.50.300">
    <property type="entry name" value="P-loop containing nucleotide triphosphate hydrolases"/>
    <property type="match status" value="1"/>
</dbReference>
<protein>
    <recommendedName>
        <fullName evidence="5 13">Adenylyl-sulfate kinase</fullName>
        <ecNumber evidence="5 13">2.7.1.25</ecNumber>
    </recommendedName>
    <alternativeName>
        <fullName evidence="11 13">APS kinase</fullName>
    </alternativeName>
    <alternativeName>
        <fullName evidence="12 13">ATP adenosine-5'-phosphosulfate 3'-phosphotransferase</fullName>
    </alternativeName>
    <alternativeName>
        <fullName evidence="10 13">Adenosine-5'-phosphosulfate kinase</fullName>
    </alternativeName>
</protein>
<dbReference type="HAMAP" id="MF_00065">
    <property type="entry name" value="Adenylyl_sulf_kinase"/>
    <property type="match status" value="1"/>
</dbReference>
<keyword evidence="6 13" id="KW-0808">Transferase</keyword>
<keyword evidence="13" id="KW-0597">Phosphoprotein</keyword>
<evidence type="ECO:0000256" key="13">
    <source>
        <dbReference type="HAMAP-Rule" id="MF_00065"/>
    </source>
</evidence>
<gene>
    <name evidence="13" type="primary">cysC</name>
    <name evidence="16" type="ORF">BA896_015370</name>
</gene>
<organism evidence="16 17">
    <name type="scientific">Janthinobacterium lividum</name>
    <dbReference type="NCBI Taxonomy" id="29581"/>
    <lineage>
        <taxon>Bacteria</taxon>
        <taxon>Pseudomonadati</taxon>
        <taxon>Pseudomonadota</taxon>
        <taxon>Betaproteobacteria</taxon>
        <taxon>Burkholderiales</taxon>
        <taxon>Oxalobacteraceae</taxon>
        <taxon>Janthinobacterium</taxon>
    </lineage>
</organism>
<reference evidence="16 17" key="1">
    <citation type="submission" date="2016-10" db="EMBL/GenBank/DDBJ databases">
        <title>Updated version of Genome Assembly of Janthinobacterium lividum ERGS5:01.</title>
        <authorList>
            <person name="Kumar R."/>
            <person name="Acharya V."/>
            <person name="Singh D."/>
        </authorList>
    </citation>
    <scope>NUCLEOTIDE SEQUENCE [LARGE SCALE GENOMIC DNA]</scope>
    <source>
        <strain evidence="16 17">ERGS5:01</strain>
    </source>
</reference>
<evidence type="ECO:0000256" key="6">
    <source>
        <dbReference type="ARBA" id="ARBA00022679"/>
    </source>
</evidence>
<dbReference type="GO" id="GO:0005524">
    <property type="term" value="F:ATP binding"/>
    <property type="evidence" value="ECO:0007669"/>
    <property type="project" value="UniProtKB-UniRule"/>
</dbReference>
<dbReference type="Proteomes" id="UP000092634">
    <property type="component" value="Unassembled WGS sequence"/>
</dbReference>
<name>A0A1E8PM12_9BURK</name>
<evidence type="ECO:0000256" key="5">
    <source>
        <dbReference type="ARBA" id="ARBA00012121"/>
    </source>
</evidence>
<evidence type="ECO:0000256" key="8">
    <source>
        <dbReference type="ARBA" id="ARBA00022777"/>
    </source>
</evidence>
<comment type="pathway">
    <text evidence="3 13 14">Sulfur metabolism; hydrogen sulfide biosynthesis; sulfite from sulfate: step 2/3.</text>
</comment>
<dbReference type="NCBIfam" id="TIGR00455">
    <property type="entry name" value="apsK"/>
    <property type="match status" value="1"/>
</dbReference>